<keyword evidence="1" id="KW-0472">Membrane</keyword>
<reference evidence="2 3" key="1">
    <citation type="submission" date="2024-04" db="EMBL/GenBank/DDBJ databases">
        <authorList>
            <person name="Cremers G."/>
        </authorList>
    </citation>
    <scope>NUCLEOTIDE SEQUENCE [LARGE SCALE GENOMIC DNA]</scope>
    <source>
        <strain evidence="2">MeCH1-AG</strain>
    </source>
</reference>
<sequence>MKKAILVAAGLLILVLGGHTLLDWSVELVEIVLETVELITERLLEAVLTLTPYQAQATTAWLGFSLLVVILVLGYRKTVSWGRRLRLWVPSWWEEEKNRLRTLPLARGWILGSMGVLFVLALLYLSF</sequence>
<keyword evidence="1" id="KW-1133">Transmembrane helix</keyword>
<evidence type="ECO:0000313" key="3">
    <source>
        <dbReference type="Proteomes" id="UP001497493"/>
    </source>
</evidence>
<name>A0ABP1CA70_9GAMM</name>
<feature type="transmembrane region" description="Helical" evidence="1">
    <location>
        <begin position="105"/>
        <end position="125"/>
    </location>
</feature>
<feature type="transmembrane region" description="Helical" evidence="1">
    <location>
        <begin position="52"/>
        <end position="75"/>
    </location>
</feature>
<organism evidence="2 3">
    <name type="scientific">Candidatus Methylocalor cossyra</name>
    <dbReference type="NCBI Taxonomy" id="3108543"/>
    <lineage>
        <taxon>Bacteria</taxon>
        <taxon>Pseudomonadati</taxon>
        <taxon>Pseudomonadota</taxon>
        <taxon>Gammaproteobacteria</taxon>
        <taxon>Methylococcales</taxon>
        <taxon>Methylococcaceae</taxon>
        <taxon>Candidatus Methylocalor</taxon>
    </lineage>
</organism>
<dbReference type="Proteomes" id="UP001497493">
    <property type="component" value="Chromosome"/>
</dbReference>
<proteinExistence type="predicted"/>
<protein>
    <submittedName>
        <fullName evidence="2">Uncharacterized protein</fullName>
    </submittedName>
</protein>
<keyword evidence="3" id="KW-1185">Reference proteome</keyword>
<accession>A0ABP1CA70</accession>
<evidence type="ECO:0000313" key="2">
    <source>
        <dbReference type="EMBL" id="CAL1241016.1"/>
    </source>
</evidence>
<dbReference type="RefSeq" id="WP_348757551.1">
    <property type="nucleotide sequence ID" value="NZ_OZ026884.1"/>
</dbReference>
<keyword evidence="1" id="KW-0812">Transmembrane</keyword>
<dbReference type="EMBL" id="OZ026884">
    <property type="protein sequence ID" value="CAL1241016.1"/>
    <property type="molecule type" value="Genomic_DNA"/>
</dbReference>
<evidence type="ECO:0000256" key="1">
    <source>
        <dbReference type="SAM" id="Phobius"/>
    </source>
</evidence>
<gene>
    <name evidence="2" type="ORF">MECH1_V1_2240</name>
</gene>